<dbReference type="FunFam" id="3.40.50.720:FF:000084">
    <property type="entry name" value="Short-chain dehydrogenase reductase"/>
    <property type="match status" value="1"/>
</dbReference>
<keyword evidence="6" id="KW-1185">Reference proteome</keyword>
<dbReference type="PRINTS" id="PR00081">
    <property type="entry name" value="GDHRDH"/>
</dbReference>
<proteinExistence type="inferred from homology"/>
<dbReference type="OrthoDB" id="9787298at2"/>
<dbReference type="Gene3D" id="3.40.50.720">
    <property type="entry name" value="NAD(P)-binding Rossmann-like Domain"/>
    <property type="match status" value="1"/>
</dbReference>
<dbReference type="EMBL" id="UGQT01000001">
    <property type="protein sequence ID" value="STZ59168.1"/>
    <property type="molecule type" value="Genomic_DNA"/>
</dbReference>
<reference evidence="5 6" key="1">
    <citation type="submission" date="2018-06" db="EMBL/GenBank/DDBJ databases">
        <authorList>
            <consortium name="Pathogen Informatics"/>
            <person name="Doyle S."/>
        </authorList>
    </citation>
    <scope>NUCLEOTIDE SEQUENCE [LARGE SCALE GENOMIC DNA]</scope>
    <source>
        <strain evidence="5 6">NCTC10821</strain>
    </source>
</reference>
<evidence type="ECO:0000313" key="5">
    <source>
        <dbReference type="EMBL" id="STZ59168.1"/>
    </source>
</evidence>
<dbReference type="SMART" id="SM00822">
    <property type="entry name" value="PKS_KR"/>
    <property type="match status" value="1"/>
</dbReference>
<dbReference type="InterPro" id="IPR002347">
    <property type="entry name" value="SDR_fam"/>
</dbReference>
<dbReference type="EC" id="1.1.1.269" evidence="5"/>
<dbReference type="Pfam" id="PF13561">
    <property type="entry name" value="adh_short_C2"/>
    <property type="match status" value="1"/>
</dbReference>
<dbReference type="PROSITE" id="PS00061">
    <property type="entry name" value="ADH_SHORT"/>
    <property type="match status" value="1"/>
</dbReference>
<dbReference type="PANTHER" id="PTHR24321">
    <property type="entry name" value="DEHYDROGENASES, SHORT CHAIN"/>
    <property type="match status" value="1"/>
</dbReference>
<dbReference type="CDD" id="cd05233">
    <property type="entry name" value="SDR_c"/>
    <property type="match status" value="1"/>
</dbReference>
<gene>
    <name evidence="5" type="primary">xecE</name>
    <name evidence="5" type="ORF">NCTC10821_02691</name>
</gene>
<dbReference type="InterPro" id="IPR020904">
    <property type="entry name" value="Sc_DH/Rdtase_CS"/>
</dbReference>
<keyword evidence="3" id="KW-0520">NAD</keyword>
<dbReference type="GO" id="GO:0050575">
    <property type="term" value="F:2-(S)-hydroxypropyl-CoM dehydrogenase activity"/>
    <property type="evidence" value="ECO:0007669"/>
    <property type="project" value="UniProtKB-EC"/>
</dbReference>
<evidence type="ECO:0000256" key="1">
    <source>
        <dbReference type="ARBA" id="ARBA00006484"/>
    </source>
</evidence>
<keyword evidence="2 5" id="KW-0560">Oxidoreductase</keyword>
<dbReference type="InterPro" id="IPR057326">
    <property type="entry name" value="KR_dom"/>
</dbReference>
<dbReference type="InterPro" id="IPR036291">
    <property type="entry name" value="NAD(P)-bd_dom_sf"/>
</dbReference>
<evidence type="ECO:0000313" key="6">
    <source>
        <dbReference type="Proteomes" id="UP000254978"/>
    </source>
</evidence>
<comment type="similarity">
    <text evidence="1">Belongs to the short-chain dehydrogenases/reductases (SDR) family.</text>
</comment>
<dbReference type="AlphaFoldDB" id="A0A378TEE9"/>
<feature type="domain" description="Ketoreductase" evidence="4">
    <location>
        <begin position="30"/>
        <end position="213"/>
    </location>
</feature>
<accession>A0A378TEE9</accession>
<dbReference type="Proteomes" id="UP000254978">
    <property type="component" value="Unassembled WGS sequence"/>
</dbReference>
<organism evidence="5 6">
    <name type="scientific">Mycolicibacterium tokaiense</name>
    <dbReference type="NCBI Taxonomy" id="39695"/>
    <lineage>
        <taxon>Bacteria</taxon>
        <taxon>Bacillati</taxon>
        <taxon>Actinomycetota</taxon>
        <taxon>Actinomycetes</taxon>
        <taxon>Mycobacteriales</taxon>
        <taxon>Mycobacteriaceae</taxon>
        <taxon>Mycolicibacterium</taxon>
    </lineage>
</organism>
<dbReference type="SUPFAM" id="SSF51735">
    <property type="entry name" value="NAD(P)-binding Rossmann-fold domains"/>
    <property type="match status" value="1"/>
</dbReference>
<name>A0A378TEE9_9MYCO</name>
<dbReference type="PRINTS" id="PR00080">
    <property type="entry name" value="SDRFAMILY"/>
</dbReference>
<evidence type="ECO:0000259" key="4">
    <source>
        <dbReference type="SMART" id="SM00822"/>
    </source>
</evidence>
<evidence type="ECO:0000256" key="2">
    <source>
        <dbReference type="ARBA" id="ARBA00023002"/>
    </source>
</evidence>
<sequence length="284" mass="29325">MLTMTTEIEGTNQAQEAQRVMPEAKRFAGDPILITGGTGGMGAAMARRFASSGARVAIVDLAPDAVTRVAADLRQEGHEIIGVAADTTDEDSMQAAVAATVQSFGSLRGLVTAAGVRQTAASFDQLSLATWQNIFDVNVTGTFVAIRAAAAALIESRGSIVTVSSVTALGARMNQSAYATSKAAVLNLTRQIALELSSKGVRVNCLCPGVTSTPMIEQAIRTDGPNLLVEKLQGSLEQFRPGIPLGRLAEAEEQAIAAEFLLSSDSSFITGAGLPVDGGVSMLG</sequence>
<evidence type="ECO:0000256" key="3">
    <source>
        <dbReference type="ARBA" id="ARBA00023027"/>
    </source>
</evidence>
<dbReference type="PANTHER" id="PTHR24321:SF8">
    <property type="entry name" value="ESTRADIOL 17-BETA-DEHYDROGENASE 8-RELATED"/>
    <property type="match status" value="1"/>
</dbReference>
<protein>
    <submittedName>
        <fullName evidence="5">Short-chain dehydrogenase/reductase SDR</fullName>
        <ecNumber evidence="5">1.1.1.269</ecNumber>
    </submittedName>
</protein>